<dbReference type="InterPro" id="IPR036291">
    <property type="entry name" value="NAD(P)-bd_dom_sf"/>
</dbReference>
<dbReference type="PROSITE" id="PS00061">
    <property type="entry name" value="ADH_SHORT"/>
    <property type="match status" value="1"/>
</dbReference>
<dbReference type="SUPFAM" id="SSF51735">
    <property type="entry name" value="NAD(P)-binding Rossmann-fold domains"/>
    <property type="match status" value="1"/>
</dbReference>
<evidence type="ECO:0000256" key="2">
    <source>
        <dbReference type="ARBA" id="ARBA00023002"/>
    </source>
</evidence>
<protein>
    <submittedName>
        <fullName evidence="3">YciK family oxidoreductase</fullName>
    </submittedName>
</protein>
<dbReference type="PANTHER" id="PTHR42901:SF1">
    <property type="entry name" value="ALCOHOL DEHYDROGENASE"/>
    <property type="match status" value="1"/>
</dbReference>
<evidence type="ECO:0000256" key="1">
    <source>
        <dbReference type="ARBA" id="ARBA00006484"/>
    </source>
</evidence>
<dbReference type="Pfam" id="PF00106">
    <property type="entry name" value="adh_short"/>
    <property type="match status" value="1"/>
</dbReference>
<organism evidence="3 4">
    <name type="scientific">Bacterioplanoides pacificum</name>
    <dbReference type="NCBI Taxonomy" id="1171596"/>
    <lineage>
        <taxon>Bacteria</taxon>
        <taxon>Pseudomonadati</taxon>
        <taxon>Pseudomonadota</taxon>
        <taxon>Gammaproteobacteria</taxon>
        <taxon>Oceanospirillales</taxon>
        <taxon>Oceanospirillaceae</taxon>
        <taxon>Bacterioplanoides</taxon>
    </lineage>
</organism>
<comment type="similarity">
    <text evidence="1">Belongs to the short-chain dehydrogenases/reductases (SDR) family.</text>
</comment>
<keyword evidence="2" id="KW-0560">Oxidoreductase</keyword>
<dbReference type="Proteomes" id="UP001595722">
    <property type="component" value="Unassembled WGS sequence"/>
</dbReference>
<dbReference type="InterPro" id="IPR002347">
    <property type="entry name" value="SDR_fam"/>
</dbReference>
<dbReference type="PANTHER" id="PTHR42901">
    <property type="entry name" value="ALCOHOL DEHYDROGENASE"/>
    <property type="match status" value="1"/>
</dbReference>
<evidence type="ECO:0000313" key="4">
    <source>
        <dbReference type="Proteomes" id="UP001595722"/>
    </source>
</evidence>
<dbReference type="EMBL" id="JBHRYB010000005">
    <property type="protein sequence ID" value="MFC3679542.1"/>
    <property type="molecule type" value="Genomic_DNA"/>
</dbReference>
<keyword evidence="4" id="KW-1185">Reference proteome</keyword>
<dbReference type="InterPro" id="IPR020904">
    <property type="entry name" value="Sc_DH/Rdtase_CS"/>
</dbReference>
<comment type="caution">
    <text evidence="3">The sequence shown here is derived from an EMBL/GenBank/DDBJ whole genome shotgun (WGS) entry which is preliminary data.</text>
</comment>
<gene>
    <name evidence="3" type="ORF">ACFOMG_05375</name>
</gene>
<name>A0ABV7VS73_9GAMM</name>
<reference evidence="4" key="1">
    <citation type="journal article" date="2019" name="Int. J. Syst. Evol. Microbiol.">
        <title>The Global Catalogue of Microorganisms (GCM) 10K type strain sequencing project: providing services to taxonomists for standard genome sequencing and annotation.</title>
        <authorList>
            <consortium name="The Broad Institute Genomics Platform"/>
            <consortium name="The Broad Institute Genome Sequencing Center for Infectious Disease"/>
            <person name="Wu L."/>
            <person name="Ma J."/>
        </authorList>
    </citation>
    <scope>NUCLEOTIDE SEQUENCE [LARGE SCALE GENOMIC DNA]</scope>
    <source>
        <strain evidence="4">KCTC 42424</strain>
    </source>
</reference>
<sequence length="258" mass="28516">MIDISQLKPVAQAQQEQVLKGRVILVTGAGYGIGRTAALTYARAGATVLLLGRTQEALNDTYDLIEAENLPQPAVLPFDLEETDEEKFRELANLIEENFSHLDGVLLNAGVLGQRTPLDNYDWTTWQKVMQINVNGQFILMKHLLPLLRQAPKDASVIFTTSSVGRQGRAYWGAYSVSKFATEGLMQVLAEELENTSEVRVNCINPGGTRTQMRAAAYPSEHPSQVPEADAIMPLYMYLMSPQSVAVHKQSIDAQPKK</sequence>
<evidence type="ECO:0000313" key="3">
    <source>
        <dbReference type="EMBL" id="MFC3679542.1"/>
    </source>
</evidence>
<dbReference type="Gene3D" id="3.40.50.720">
    <property type="entry name" value="NAD(P)-binding Rossmann-like Domain"/>
    <property type="match status" value="1"/>
</dbReference>
<accession>A0ABV7VS73</accession>
<dbReference type="RefSeq" id="WP_376865256.1">
    <property type="nucleotide sequence ID" value="NZ_JBHRYB010000005.1"/>
</dbReference>
<proteinExistence type="inferred from homology"/>
<dbReference type="NCBIfam" id="NF006509">
    <property type="entry name" value="PRK08945.1"/>
    <property type="match status" value="1"/>
</dbReference>
<dbReference type="PRINTS" id="PR00081">
    <property type="entry name" value="GDHRDH"/>
</dbReference>